<reference evidence="1" key="1">
    <citation type="journal article" date="2022" name="Int. J. Syst. Evol. Microbiol.">
        <title>Pseudomonas aegrilactucae sp. nov. and Pseudomonas morbosilactucae sp. nov., pathogens causing bacterial rot of lettuce in Japan.</title>
        <authorList>
            <person name="Sawada H."/>
            <person name="Fujikawa T."/>
            <person name="Satou M."/>
        </authorList>
    </citation>
    <scope>NUCLEOTIDE SEQUENCE</scope>
    <source>
        <strain evidence="1">0166_1</strain>
    </source>
</reference>
<dbReference type="EC" id="4.1.1.4" evidence="1"/>
<name>A0A9E6XZB9_9ACTN</name>
<evidence type="ECO:0000313" key="1">
    <source>
        <dbReference type="EMBL" id="UGS36963.1"/>
    </source>
</evidence>
<dbReference type="InterPro" id="IPR023375">
    <property type="entry name" value="ADC_dom_sf"/>
</dbReference>
<dbReference type="KEGG" id="sbae:DSM104329_03375"/>
<dbReference type="AlphaFoldDB" id="A0A9E6XZB9"/>
<dbReference type="Gene3D" id="2.40.400.10">
    <property type="entry name" value="Acetoacetate decarboxylase-like"/>
    <property type="match status" value="1"/>
</dbReference>
<dbReference type="Proteomes" id="UP001162834">
    <property type="component" value="Chromosome"/>
</dbReference>
<dbReference type="Pfam" id="PF06314">
    <property type="entry name" value="ADC"/>
    <property type="match status" value="1"/>
</dbReference>
<proteinExistence type="predicted"/>
<accession>A0A9E6XZB9</accession>
<keyword evidence="1" id="KW-0456">Lyase</keyword>
<sequence length="274" mass="29710">MDQAAFNASFSLPIGPGVAYPPPPYTYRGVEDIFIAYEADPAGVEALLPPGLTAADETPVCIAWGRWIPFSAFGPYHEAYVMIRASLDGETYLYQPFIFTDNEIPLVAGREIWGYAKKLAVMERSSGGAGQPFGEQMLFTVERPRGHRIMTMSFVADRLFDPAGLEDLPVLSTRLIPNAEPGPPSVAQLVRLDVEAPMNRSADGTPKLWTGRASVTMDAQSQVDPWHLLAPTRIIQGWFGVFDFDLGYGKVVHDYLAEGAATGVTNGAAARAAT</sequence>
<dbReference type="RefSeq" id="WP_259311027.1">
    <property type="nucleotide sequence ID" value="NZ_CP087164.1"/>
</dbReference>
<dbReference type="SUPFAM" id="SSF160104">
    <property type="entry name" value="Acetoacetate decarboxylase-like"/>
    <property type="match status" value="1"/>
</dbReference>
<dbReference type="GO" id="GO:0047602">
    <property type="term" value="F:acetoacetate decarboxylase activity"/>
    <property type="evidence" value="ECO:0007669"/>
    <property type="project" value="UniProtKB-EC"/>
</dbReference>
<gene>
    <name evidence="1" type="primary">adc_8</name>
    <name evidence="1" type="ORF">DSM104329_03375</name>
</gene>
<dbReference type="EMBL" id="CP087164">
    <property type="protein sequence ID" value="UGS36963.1"/>
    <property type="molecule type" value="Genomic_DNA"/>
</dbReference>
<organism evidence="1 2">
    <name type="scientific">Capillimicrobium parvum</name>
    <dbReference type="NCBI Taxonomy" id="2884022"/>
    <lineage>
        <taxon>Bacteria</taxon>
        <taxon>Bacillati</taxon>
        <taxon>Actinomycetota</taxon>
        <taxon>Thermoleophilia</taxon>
        <taxon>Solirubrobacterales</taxon>
        <taxon>Capillimicrobiaceae</taxon>
        <taxon>Capillimicrobium</taxon>
    </lineage>
</organism>
<evidence type="ECO:0000313" key="2">
    <source>
        <dbReference type="Proteomes" id="UP001162834"/>
    </source>
</evidence>
<protein>
    <submittedName>
        <fullName evidence="1">Acetoacetate decarboxylase</fullName>
        <ecNumber evidence="1">4.1.1.4</ecNumber>
    </submittedName>
</protein>
<dbReference type="InterPro" id="IPR010451">
    <property type="entry name" value="Acetoacetate_decarboxylase"/>
</dbReference>
<keyword evidence="2" id="KW-1185">Reference proteome</keyword>